<organism evidence="1 2">
    <name type="scientific">Albugo candida</name>
    <dbReference type="NCBI Taxonomy" id="65357"/>
    <lineage>
        <taxon>Eukaryota</taxon>
        <taxon>Sar</taxon>
        <taxon>Stramenopiles</taxon>
        <taxon>Oomycota</taxon>
        <taxon>Peronosporomycetes</taxon>
        <taxon>Albuginales</taxon>
        <taxon>Albuginaceae</taxon>
        <taxon>Albugo</taxon>
    </lineage>
</organism>
<accession>A0A024G4E3</accession>
<dbReference type="InParanoid" id="A0A024G4E3"/>
<dbReference type="EMBL" id="CAIX01000020">
    <property type="protein sequence ID" value="CCI41537.1"/>
    <property type="molecule type" value="Genomic_DNA"/>
</dbReference>
<keyword evidence="2" id="KW-1185">Reference proteome</keyword>
<comment type="caution">
    <text evidence="1">The sequence shown here is derived from an EMBL/GenBank/DDBJ whole genome shotgun (WGS) entry which is preliminary data.</text>
</comment>
<evidence type="ECO:0000313" key="1">
    <source>
        <dbReference type="EMBL" id="CCI41537.1"/>
    </source>
</evidence>
<sequence length="100" mass="11390">MAIFLVYTPRILKNEASNRLFGVQVEASSFLYYRVITAIKNSATPRIKPSDTDLEMKSSQRYCVFTLTVCIQVRVRNEKVTHVKVLSLPLPLQICGGHIY</sequence>
<reference evidence="1 2" key="1">
    <citation type="submission" date="2012-05" db="EMBL/GenBank/DDBJ databases">
        <title>Recombination and specialization in a pathogen metapopulation.</title>
        <authorList>
            <person name="Gardiner A."/>
            <person name="Kemen E."/>
            <person name="Schultz-Larsen T."/>
            <person name="MacLean D."/>
            <person name="Van Oosterhout C."/>
            <person name="Jones J.D.G."/>
        </authorList>
    </citation>
    <scope>NUCLEOTIDE SEQUENCE [LARGE SCALE GENOMIC DNA]</scope>
    <source>
        <strain evidence="1 2">Ac Nc2</strain>
    </source>
</reference>
<evidence type="ECO:0000313" key="2">
    <source>
        <dbReference type="Proteomes" id="UP000053237"/>
    </source>
</evidence>
<gene>
    <name evidence="1" type="ORF">BN9_023210</name>
</gene>
<dbReference type="Proteomes" id="UP000053237">
    <property type="component" value="Unassembled WGS sequence"/>
</dbReference>
<protein>
    <submittedName>
        <fullName evidence="1">Uncharacterized protein</fullName>
    </submittedName>
</protein>
<name>A0A024G4E3_9STRA</name>
<dbReference type="AlphaFoldDB" id="A0A024G4E3"/>
<proteinExistence type="predicted"/>